<evidence type="ECO:0000256" key="1">
    <source>
        <dbReference type="ARBA" id="ARBA00023180"/>
    </source>
</evidence>
<comment type="caution">
    <text evidence="5">The sequence shown here is derived from an EMBL/GenBank/DDBJ whole genome shotgun (WGS) entry which is preliminary data.</text>
</comment>
<dbReference type="InterPro" id="IPR011162">
    <property type="entry name" value="MHC_I/II-like_Ag-recog"/>
</dbReference>
<sequence length="337" mass="38025">MLMGMVDDVLVEYYDSVDRVLVSRRHWHRQDGQMPDVELKRRAIASSAHSLKNKLHRMMSHFNNSAGLQTYQRIAGCELDEDGTERFHAKDAYNGKDVLFFNPNSYTWSCLVPEMDNDEHWLMQFSMGALYLLYQPVCISNLKTYLHQDMDVLKRRVRPRLRVLQKQVGGAGGAEVTCLATGFYPRHIELTLQRDGRPIPDQEMTIGDTLPNGDGTYQLRRSLSVSAEELSQRHGYTCTIRHVSVDNKLDITWESQPGPNVALVLGASLTALIAVLLIVVVGVLIWRRRQIREPGCGSATKNKEEMERINAAVEADRDGEGGVEMEGGGEGERKLEP</sequence>
<evidence type="ECO:0000256" key="3">
    <source>
        <dbReference type="SAM" id="Phobius"/>
    </source>
</evidence>
<dbReference type="SUPFAM" id="SSF48726">
    <property type="entry name" value="Immunoglobulin"/>
    <property type="match status" value="1"/>
</dbReference>
<evidence type="ECO:0000313" key="6">
    <source>
        <dbReference type="Proteomes" id="UP001221898"/>
    </source>
</evidence>
<evidence type="ECO:0000313" key="5">
    <source>
        <dbReference type="EMBL" id="KAJ8398942.1"/>
    </source>
</evidence>
<dbReference type="InterPro" id="IPR003597">
    <property type="entry name" value="Ig_C1-set"/>
</dbReference>
<feature type="compositionally biased region" description="Basic and acidic residues" evidence="2">
    <location>
        <begin position="301"/>
        <end position="320"/>
    </location>
</feature>
<keyword evidence="3" id="KW-1133">Transmembrane helix</keyword>
<dbReference type="Pfam" id="PF07654">
    <property type="entry name" value="C1-set"/>
    <property type="match status" value="1"/>
</dbReference>
<gene>
    <name evidence="5" type="ORF">AAFF_G00418500</name>
</gene>
<dbReference type="InterPro" id="IPR037055">
    <property type="entry name" value="MHC_I-like_Ag-recog_sf"/>
</dbReference>
<evidence type="ECO:0000256" key="2">
    <source>
        <dbReference type="SAM" id="MobiDB-lite"/>
    </source>
</evidence>
<keyword evidence="3" id="KW-0472">Membrane</keyword>
<dbReference type="PANTHER" id="PTHR16675:SF191">
    <property type="entry name" value="CLASS I HISTOCOMPATIBILITY ANTIGEN, F10 ALPHA CHAIN-LIKE-RELATED"/>
    <property type="match status" value="1"/>
</dbReference>
<dbReference type="Gene3D" id="3.30.500.10">
    <property type="entry name" value="MHC class I-like antigen recognition-like"/>
    <property type="match status" value="1"/>
</dbReference>
<feature type="transmembrane region" description="Helical" evidence="3">
    <location>
        <begin position="261"/>
        <end position="286"/>
    </location>
</feature>
<reference evidence="5" key="1">
    <citation type="journal article" date="2023" name="Science">
        <title>Genome structures resolve the early diversification of teleost fishes.</title>
        <authorList>
            <person name="Parey E."/>
            <person name="Louis A."/>
            <person name="Montfort J."/>
            <person name="Bouchez O."/>
            <person name="Roques C."/>
            <person name="Iampietro C."/>
            <person name="Lluch J."/>
            <person name="Castinel A."/>
            <person name="Donnadieu C."/>
            <person name="Desvignes T."/>
            <person name="Floi Bucao C."/>
            <person name="Jouanno E."/>
            <person name="Wen M."/>
            <person name="Mejri S."/>
            <person name="Dirks R."/>
            <person name="Jansen H."/>
            <person name="Henkel C."/>
            <person name="Chen W.J."/>
            <person name="Zahm M."/>
            <person name="Cabau C."/>
            <person name="Klopp C."/>
            <person name="Thompson A.W."/>
            <person name="Robinson-Rechavi M."/>
            <person name="Braasch I."/>
            <person name="Lecointre G."/>
            <person name="Bobe J."/>
            <person name="Postlethwait J.H."/>
            <person name="Berthelot C."/>
            <person name="Roest Crollius H."/>
            <person name="Guiguen Y."/>
        </authorList>
    </citation>
    <scope>NUCLEOTIDE SEQUENCE</scope>
    <source>
        <strain evidence="5">NC1722</strain>
    </source>
</reference>
<dbReference type="AlphaFoldDB" id="A0AAD7SAC2"/>
<dbReference type="GO" id="GO:0009897">
    <property type="term" value="C:external side of plasma membrane"/>
    <property type="evidence" value="ECO:0007669"/>
    <property type="project" value="TreeGrafter"/>
</dbReference>
<dbReference type="Proteomes" id="UP001221898">
    <property type="component" value="Unassembled WGS sequence"/>
</dbReference>
<dbReference type="GO" id="GO:0005615">
    <property type="term" value="C:extracellular space"/>
    <property type="evidence" value="ECO:0007669"/>
    <property type="project" value="TreeGrafter"/>
</dbReference>
<keyword evidence="1" id="KW-0325">Glycoprotein</keyword>
<dbReference type="SUPFAM" id="SSF54452">
    <property type="entry name" value="MHC antigen-recognition domain"/>
    <property type="match status" value="1"/>
</dbReference>
<name>A0AAD7SAC2_9TELE</name>
<dbReference type="InterPro" id="IPR007110">
    <property type="entry name" value="Ig-like_dom"/>
</dbReference>
<feature type="region of interest" description="Disordered" evidence="2">
    <location>
        <begin position="295"/>
        <end position="337"/>
    </location>
</feature>
<dbReference type="EMBL" id="JAINUG010000087">
    <property type="protein sequence ID" value="KAJ8398942.1"/>
    <property type="molecule type" value="Genomic_DNA"/>
</dbReference>
<dbReference type="InterPro" id="IPR050208">
    <property type="entry name" value="MHC_class-I_related"/>
</dbReference>
<dbReference type="InterPro" id="IPR036179">
    <property type="entry name" value="Ig-like_dom_sf"/>
</dbReference>
<dbReference type="Pfam" id="PF00129">
    <property type="entry name" value="MHC_I"/>
    <property type="match status" value="1"/>
</dbReference>
<dbReference type="GO" id="GO:0006955">
    <property type="term" value="P:immune response"/>
    <property type="evidence" value="ECO:0007669"/>
    <property type="project" value="TreeGrafter"/>
</dbReference>
<evidence type="ECO:0000259" key="4">
    <source>
        <dbReference type="PROSITE" id="PS50835"/>
    </source>
</evidence>
<proteinExistence type="predicted"/>
<dbReference type="Gene3D" id="2.60.40.10">
    <property type="entry name" value="Immunoglobulins"/>
    <property type="match status" value="1"/>
</dbReference>
<feature type="domain" description="Ig-like" evidence="4">
    <location>
        <begin position="159"/>
        <end position="252"/>
    </location>
</feature>
<dbReference type="SMART" id="SM00407">
    <property type="entry name" value="IGc1"/>
    <property type="match status" value="1"/>
</dbReference>
<dbReference type="PROSITE" id="PS50835">
    <property type="entry name" value="IG_LIKE"/>
    <property type="match status" value="1"/>
</dbReference>
<dbReference type="PANTHER" id="PTHR16675">
    <property type="entry name" value="MHC CLASS I-RELATED"/>
    <property type="match status" value="1"/>
</dbReference>
<protein>
    <recommendedName>
        <fullName evidence="4">Ig-like domain-containing protein</fullName>
    </recommendedName>
</protein>
<dbReference type="InterPro" id="IPR013783">
    <property type="entry name" value="Ig-like_fold"/>
</dbReference>
<keyword evidence="6" id="KW-1185">Reference proteome</keyword>
<dbReference type="InterPro" id="IPR011161">
    <property type="entry name" value="MHC_I-like_Ag-recog"/>
</dbReference>
<organism evidence="5 6">
    <name type="scientific">Aldrovandia affinis</name>
    <dbReference type="NCBI Taxonomy" id="143900"/>
    <lineage>
        <taxon>Eukaryota</taxon>
        <taxon>Metazoa</taxon>
        <taxon>Chordata</taxon>
        <taxon>Craniata</taxon>
        <taxon>Vertebrata</taxon>
        <taxon>Euteleostomi</taxon>
        <taxon>Actinopterygii</taxon>
        <taxon>Neopterygii</taxon>
        <taxon>Teleostei</taxon>
        <taxon>Notacanthiformes</taxon>
        <taxon>Halosauridae</taxon>
        <taxon>Aldrovandia</taxon>
    </lineage>
</organism>
<accession>A0AAD7SAC2</accession>
<keyword evidence="3" id="KW-0812">Transmembrane</keyword>